<dbReference type="EMBL" id="JABCKI010005716">
    <property type="protein sequence ID" value="KAG5639656.1"/>
    <property type="molecule type" value="Genomic_DNA"/>
</dbReference>
<sequence length="189" mass="21613">MHKVSIYDPSRFYETGYEDGFAHGRIHGLIEGRALGRAKGFEIWEELGFYEGFALTWTSIYQKQGRVDEYVASFHLSTKLLLVSIRPTSRATNHTRRLLELISQFPHVNPSATDDTDIPKLFRQIRSRYKALCSTLGVRPSLRYADRSQDRDESAEATVAELTTQVQEKTVWRVDKGAPRAVTGHSFDF</sequence>
<dbReference type="Pfam" id="PF09811">
    <property type="entry name" value="Yae1_N"/>
    <property type="match status" value="1"/>
</dbReference>
<name>A0A9P7K604_9AGAR</name>
<dbReference type="InterPro" id="IPR052436">
    <property type="entry name" value="LTO1_adapter"/>
</dbReference>
<proteinExistence type="inferred from homology"/>
<organism evidence="3 4">
    <name type="scientific">Sphagnurus paluster</name>
    <dbReference type="NCBI Taxonomy" id="117069"/>
    <lineage>
        <taxon>Eukaryota</taxon>
        <taxon>Fungi</taxon>
        <taxon>Dikarya</taxon>
        <taxon>Basidiomycota</taxon>
        <taxon>Agaricomycotina</taxon>
        <taxon>Agaricomycetes</taxon>
        <taxon>Agaricomycetidae</taxon>
        <taxon>Agaricales</taxon>
        <taxon>Tricholomatineae</taxon>
        <taxon>Lyophyllaceae</taxon>
        <taxon>Sphagnurus</taxon>
    </lineage>
</organism>
<accession>A0A9P7K604</accession>
<comment type="caution">
    <text evidence="3">The sequence shown here is derived from an EMBL/GenBank/DDBJ whole genome shotgun (WGS) entry which is preliminary data.</text>
</comment>
<gene>
    <name evidence="3" type="ORF">H0H81_008817</name>
</gene>
<keyword evidence="4" id="KW-1185">Reference proteome</keyword>
<dbReference type="PANTHER" id="PTHR28532">
    <property type="entry name" value="GEO13458P1"/>
    <property type="match status" value="1"/>
</dbReference>
<evidence type="ECO:0000256" key="1">
    <source>
        <dbReference type="ARBA" id="ARBA00038090"/>
    </source>
</evidence>
<dbReference type="PANTHER" id="PTHR28532:SF1">
    <property type="entry name" value="ORAL CANCER OVEREXPRESSED 1"/>
    <property type="match status" value="1"/>
</dbReference>
<comment type="similarity">
    <text evidence="1">Belongs to the LTO1 family.</text>
</comment>
<dbReference type="OrthoDB" id="48036at2759"/>
<protein>
    <recommendedName>
        <fullName evidence="2">Essential protein Yae1 N-terminal domain-containing protein</fullName>
    </recommendedName>
</protein>
<evidence type="ECO:0000313" key="4">
    <source>
        <dbReference type="Proteomes" id="UP000717328"/>
    </source>
</evidence>
<evidence type="ECO:0000313" key="3">
    <source>
        <dbReference type="EMBL" id="KAG5639656.1"/>
    </source>
</evidence>
<reference evidence="3" key="1">
    <citation type="submission" date="2021-02" db="EMBL/GenBank/DDBJ databases">
        <authorList>
            <person name="Nieuwenhuis M."/>
            <person name="Van De Peppel L.J.J."/>
        </authorList>
    </citation>
    <scope>NUCLEOTIDE SEQUENCE</scope>
    <source>
        <strain evidence="3">D49</strain>
    </source>
</reference>
<evidence type="ECO:0000259" key="2">
    <source>
        <dbReference type="Pfam" id="PF09811"/>
    </source>
</evidence>
<dbReference type="Proteomes" id="UP000717328">
    <property type="component" value="Unassembled WGS sequence"/>
</dbReference>
<dbReference type="AlphaFoldDB" id="A0A9P7K604"/>
<reference evidence="3" key="2">
    <citation type="submission" date="2021-10" db="EMBL/GenBank/DDBJ databases">
        <title>Phylogenomics reveals ancestral predisposition of the termite-cultivated fungus Termitomyces towards a domesticated lifestyle.</title>
        <authorList>
            <person name="Auxier B."/>
            <person name="Grum-Grzhimaylo A."/>
            <person name="Cardenas M.E."/>
            <person name="Lodge J.D."/>
            <person name="Laessoe T."/>
            <person name="Pedersen O."/>
            <person name="Smith M.E."/>
            <person name="Kuyper T.W."/>
            <person name="Franco-Molano E.A."/>
            <person name="Baroni T.J."/>
            <person name="Aanen D.K."/>
        </authorList>
    </citation>
    <scope>NUCLEOTIDE SEQUENCE</scope>
    <source>
        <strain evidence="3">D49</strain>
    </source>
</reference>
<feature type="domain" description="Essential protein Yae1 N-terminal" evidence="2">
    <location>
        <begin position="16"/>
        <end position="54"/>
    </location>
</feature>
<dbReference type="InterPro" id="IPR019191">
    <property type="entry name" value="Essential_protein_Yae1_N"/>
</dbReference>